<feature type="binding site" description="axial binding residue" evidence="4">
    <location>
        <position position="443"/>
    </location>
    <ligand>
        <name>heme</name>
        <dbReference type="ChEBI" id="CHEBI:30413"/>
    </ligand>
    <ligandPart>
        <name>Fe</name>
        <dbReference type="ChEBI" id="CHEBI:18248"/>
    </ligandPart>
</feature>
<dbReference type="PRINTS" id="PR00463">
    <property type="entry name" value="EP450I"/>
</dbReference>
<keyword evidence="2 4" id="KW-0479">Metal-binding</keyword>
<keyword evidence="1 4" id="KW-0349">Heme</keyword>
<accession>A0A1J7J510</accession>
<dbReference type="AlphaFoldDB" id="A0A1J7J510"/>
<sequence>MLYSYPTAILLGLAGLVTWVLVARVKAYARLSHIPGPFWTGWTDLWLIRAQLSGRISFILGDTNTKYGPIARIAPNWVVLGDPFELRKVWGVRGPWHRGDWYRGLRLDPYRDSTFTALDDKVHDSLRAKLVPGYGGKDVDNLHELIDEQVLRFVHLLESKYLSTDTSYKPVDLARKVQYFTLDVISALAFGKKLGYLEADRDAFHYIETTEKTIPFLMVTALMPWFLDIIQSPKLKWLIPDARNMVGIGTVMQLAQQAVQSRYGAKPEVKRDMLGSFVAHGLSKQDAEGESVVQIIAGSDTSATAIRSTMLFIMTNPQVYARFQSEIDERVRDGLISSPITDAEAKQFPYLQAIIREGLRMWPPATGLLPKVSKSDEIICGVRIPAGTNVAWAPWSVMRNKTVFGDDAGIFRPERWMDISQDRWRLMDQTVMLDFGSPSRWECLGKNIAMIELNKTYVELLRRFDFTLVDPSHPWNSFNAAFFIQKDLNVRVTARENPYIPCFG</sequence>
<dbReference type="InterPro" id="IPR050121">
    <property type="entry name" value="Cytochrome_P450_monoxygenase"/>
</dbReference>
<evidence type="ECO:0000256" key="2">
    <source>
        <dbReference type="ARBA" id="ARBA00022723"/>
    </source>
</evidence>
<evidence type="ECO:0000256" key="3">
    <source>
        <dbReference type="ARBA" id="ARBA00023004"/>
    </source>
</evidence>
<dbReference type="InterPro" id="IPR002401">
    <property type="entry name" value="Cyt_P450_E_grp-I"/>
</dbReference>
<name>A0A1J7J510_9PEZI</name>
<dbReference type="PANTHER" id="PTHR24305:SF168">
    <property type="entry name" value="P450, PUTATIVE (EUROFUNG)-RELATED"/>
    <property type="match status" value="1"/>
</dbReference>
<keyword evidence="3 4" id="KW-0408">Iron</keyword>
<dbReference type="SUPFAM" id="SSF48264">
    <property type="entry name" value="Cytochrome P450"/>
    <property type="match status" value="1"/>
</dbReference>
<evidence type="ECO:0000256" key="4">
    <source>
        <dbReference type="PIRSR" id="PIRSR602401-1"/>
    </source>
</evidence>
<dbReference type="OrthoDB" id="1470350at2759"/>
<dbReference type="PRINTS" id="PR00385">
    <property type="entry name" value="P450"/>
</dbReference>
<dbReference type="Gene3D" id="1.10.630.10">
    <property type="entry name" value="Cytochrome P450"/>
    <property type="match status" value="1"/>
</dbReference>
<dbReference type="Proteomes" id="UP000182658">
    <property type="component" value="Unassembled WGS sequence"/>
</dbReference>
<dbReference type="GO" id="GO:0020037">
    <property type="term" value="F:heme binding"/>
    <property type="evidence" value="ECO:0007669"/>
    <property type="project" value="InterPro"/>
</dbReference>
<organism evidence="5 6">
    <name type="scientific">Coniochaeta ligniaria NRRL 30616</name>
    <dbReference type="NCBI Taxonomy" id="1408157"/>
    <lineage>
        <taxon>Eukaryota</taxon>
        <taxon>Fungi</taxon>
        <taxon>Dikarya</taxon>
        <taxon>Ascomycota</taxon>
        <taxon>Pezizomycotina</taxon>
        <taxon>Sordariomycetes</taxon>
        <taxon>Sordariomycetidae</taxon>
        <taxon>Coniochaetales</taxon>
        <taxon>Coniochaetaceae</taxon>
        <taxon>Coniochaeta</taxon>
    </lineage>
</organism>
<dbReference type="GO" id="GO:0004497">
    <property type="term" value="F:monooxygenase activity"/>
    <property type="evidence" value="ECO:0007669"/>
    <property type="project" value="InterPro"/>
</dbReference>
<dbReference type="PANTHER" id="PTHR24305">
    <property type="entry name" value="CYTOCHROME P450"/>
    <property type="match status" value="1"/>
</dbReference>
<reference evidence="5 6" key="1">
    <citation type="submission" date="2016-10" db="EMBL/GenBank/DDBJ databases">
        <title>Draft genome sequence of Coniochaeta ligniaria NRRL30616, a lignocellulolytic fungus for bioabatement of inhibitors in plant biomass hydrolysates.</title>
        <authorList>
            <consortium name="DOE Joint Genome Institute"/>
            <person name="Jimenez D.J."/>
            <person name="Hector R.E."/>
            <person name="Riley R."/>
            <person name="Sun H."/>
            <person name="Grigoriev I.V."/>
            <person name="Van Elsas J.D."/>
            <person name="Nichols N.N."/>
        </authorList>
    </citation>
    <scope>NUCLEOTIDE SEQUENCE [LARGE SCALE GENOMIC DNA]</scope>
    <source>
        <strain evidence="5 6">NRRL 30616</strain>
    </source>
</reference>
<evidence type="ECO:0000256" key="1">
    <source>
        <dbReference type="ARBA" id="ARBA00022617"/>
    </source>
</evidence>
<dbReference type="EMBL" id="KV875112">
    <property type="protein sequence ID" value="OIW22578.1"/>
    <property type="molecule type" value="Genomic_DNA"/>
</dbReference>
<dbReference type="STRING" id="1408157.A0A1J7J510"/>
<protein>
    <submittedName>
        <fullName evidence="5">Cytochrome P450 86A1</fullName>
    </submittedName>
</protein>
<dbReference type="InParanoid" id="A0A1J7J510"/>
<dbReference type="InterPro" id="IPR036396">
    <property type="entry name" value="Cyt_P450_sf"/>
</dbReference>
<proteinExistence type="predicted"/>
<comment type="cofactor">
    <cofactor evidence="4">
        <name>heme</name>
        <dbReference type="ChEBI" id="CHEBI:30413"/>
    </cofactor>
</comment>
<gene>
    <name evidence="5" type="ORF">CONLIGDRAFT_215859</name>
</gene>
<dbReference type="GO" id="GO:0005506">
    <property type="term" value="F:iron ion binding"/>
    <property type="evidence" value="ECO:0007669"/>
    <property type="project" value="InterPro"/>
</dbReference>
<dbReference type="CDD" id="cd11060">
    <property type="entry name" value="CYP57A1-like"/>
    <property type="match status" value="1"/>
</dbReference>
<evidence type="ECO:0000313" key="5">
    <source>
        <dbReference type="EMBL" id="OIW22578.1"/>
    </source>
</evidence>
<evidence type="ECO:0000313" key="6">
    <source>
        <dbReference type="Proteomes" id="UP000182658"/>
    </source>
</evidence>
<dbReference type="GO" id="GO:0016705">
    <property type="term" value="F:oxidoreductase activity, acting on paired donors, with incorporation or reduction of molecular oxygen"/>
    <property type="evidence" value="ECO:0007669"/>
    <property type="project" value="InterPro"/>
</dbReference>
<dbReference type="Pfam" id="PF00067">
    <property type="entry name" value="p450"/>
    <property type="match status" value="1"/>
</dbReference>
<keyword evidence="6" id="KW-1185">Reference proteome</keyword>
<dbReference type="InterPro" id="IPR001128">
    <property type="entry name" value="Cyt_P450"/>
</dbReference>